<dbReference type="CDD" id="cd00796">
    <property type="entry name" value="INT_Rci_Hp1_C"/>
    <property type="match status" value="1"/>
</dbReference>
<name>A0A1Y5TZF1_9PROT</name>
<dbReference type="PANTHER" id="PTHR30349:SF64">
    <property type="entry name" value="PROPHAGE INTEGRASE INTD-RELATED"/>
    <property type="match status" value="1"/>
</dbReference>
<gene>
    <name evidence="8" type="primary">xerC_3</name>
    <name evidence="8" type="ORF">OCH7691_04439</name>
</gene>
<dbReference type="InParanoid" id="A0A1Y5TZF1"/>
<evidence type="ECO:0000313" key="8">
    <source>
        <dbReference type="EMBL" id="SLN77521.1"/>
    </source>
</evidence>
<evidence type="ECO:0000256" key="3">
    <source>
        <dbReference type="ARBA" id="ARBA00023172"/>
    </source>
</evidence>
<sequence>MPRTQRDIVVKIPGSDRYYANVTVRDPDGRSHRLRHCLGTTDRSLARAILSVAVRDIALGLRRDAGPQPMTLEAAFGRYWLDHVCLSTGEPQLASARDIWRMCGKFLEIMPAGIHLHEISDAVLADWRARRRGQPTPRGGVLSPRSINAEIVHLRAVHHMARDVWRVKADAEPPVNFNRHRLREPDPRTRTLTADEQQRLLAAITARARHLEPIIRAGVLTGLRTGNLLALDWRDVDLRSRVITVRVKSKQPGGRVLRLPIAGEMLALLANLGPAGSGPVFTYSKKRKPIRSIRRSFRTACEAAGIEEVTPRDLRKTFGTRVLFGSGNLRAAQKALGHSEITTTMHYLNVDADNVADAVEAAARLGQLTKDSQKPARRRRKAAGSAQKTRLKSRG</sequence>
<keyword evidence="9" id="KW-1185">Reference proteome</keyword>
<dbReference type="RefSeq" id="WP_085885775.1">
    <property type="nucleotide sequence ID" value="NZ_FWFR01000008.1"/>
</dbReference>
<evidence type="ECO:0000256" key="4">
    <source>
        <dbReference type="PROSITE-ProRule" id="PRU01248"/>
    </source>
</evidence>
<dbReference type="AlphaFoldDB" id="A0A1Y5TZF1"/>
<feature type="region of interest" description="Disordered" evidence="5">
    <location>
        <begin position="367"/>
        <end position="395"/>
    </location>
</feature>
<evidence type="ECO:0000259" key="6">
    <source>
        <dbReference type="PROSITE" id="PS51898"/>
    </source>
</evidence>
<dbReference type="InterPro" id="IPR050090">
    <property type="entry name" value="Tyrosine_recombinase_XerCD"/>
</dbReference>
<dbReference type="Proteomes" id="UP000193200">
    <property type="component" value="Unassembled WGS sequence"/>
</dbReference>
<reference evidence="8 9" key="1">
    <citation type="submission" date="2017-03" db="EMBL/GenBank/DDBJ databases">
        <authorList>
            <person name="Afonso C.L."/>
            <person name="Miller P.J."/>
            <person name="Scott M.A."/>
            <person name="Spackman E."/>
            <person name="Goraichik I."/>
            <person name="Dimitrov K.M."/>
            <person name="Suarez D.L."/>
            <person name="Swayne D.E."/>
        </authorList>
    </citation>
    <scope>NUCLEOTIDE SEQUENCE [LARGE SCALE GENOMIC DNA]</scope>
    <source>
        <strain evidence="8 9">CECT 7691</strain>
    </source>
</reference>
<organism evidence="8 9">
    <name type="scientific">Oceanibacterium hippocampi</name>
    <dbReference type="NCBI Taxonomy" id="745714"/>
    <lineage>
        <taxon>Bacteria</taxon>
        <taxon>Pseudomonadati</taxon>
        <taxon>Pseudomonadota</taxon>
        <taxon>Alphaproteobacteria</taxon>
        <taxon>Sneathiellales</taxon>
        <taxon>Sneathiellaceae</taxon>
        <taxon>Oceanibacterium</taxon>
    </lineage>
</organism>
<evidence type="ECO:0000256" key="1">
    <source>
        <dbReference type="ARBA" id="ARBA00022908"/>
    </source>
</evidence>
<dbReference type="InterPro" id="IPR044068">
    <property type="entry name" value="CB"/>
</dbReference>
<keyword evidence="1" id="KW-0229">DNA integration</keyword>
<protein>
    <submittedName>
        <fullName evidence="8">Tyrosine recombinase XerC</fullName>
    </submittedName>
</protein>
<evidence type="ECO:0000256" key="2">
    <source>
        <dbReference type="ARBA" id="ARBA00023125"/>
    </source>
</evidence>
<dbReference type="OrthoDB" id="9814722at2"/>
<dbReference type="FunCoup" id="A0A1Y5TZF1">
    <property type="interactions" value="65"/>
</dbReference>
<feature type="domain" description="Core-binding (CB)" evidence="7">
    <location>
        <begin position="67"/>
        <end position="162"/>
    </location>
</feature>
<proteinExistence type="predicted"/>
<dbReference type="InterPro" id="IPR002104">
    <property type="entry name" value="Integrase_catalytic"/>
</dbReference>
<dbReference type="PROSITE" id="PS51900">
    <property type="entry name" value="CB"/>
    <property type="match status" value="1"/>
</dbReference>
<accession>A0A1Y5TZF1</accession>
<dbReference type="InterPro" id="IPR011010">
    <property type="entry name" value="DNA_brk_join_enz"/>
</dbReference>
<keyword evidence="3" id="KW-0233">DNA recombination</keyword>
<dbReference type="GO" id="GO:0003677">
    <property type="term" value="F:DNA binding"/>
    <property type="evidence" value="ECO:0007669"/>
    <property type="project" value="UniProtKB-UniRule"/>
</dbReference>
<dbReference type="EMBL" id="FWFR01000008">
    <property type="protein sequence ID" value="SLN77521.1"/>
    <property type="molecule type" value="Genomic_DNA"/>
</dbReference>
<evidence type="ECO:0000259" key="7">
    <source>
        <dbReference type="PROSITE" id="PS51900"/>
    </source>
</evidence>
<dbReference type="InterPro" id="IPR013762">
    <property type="entry name" value="Integrase-like_cat_sf"/>
</dbReference>
<dbReference type="GO" id="GO:0015074">
    <property type="term" value="P:DNA integration"/>
    <property type="evidence" value="ECO:0007669"/>
    <property type="project" value="UniProtKB-KW"/>
</dbReference>
<keyword evidence="2 4" id="KW-0238">DNA-binding</keyword>
<evidence type="ECO:0000256" key="5">
    <source>
        <dbReference type="SAM" id="MobiDB-lite"/>
    </source>
</evidence>
<feature type="domain" description="Tyr recombinase" evidence="6">
    <location>
        <begin position="187"/>
        <end position="360"/>
    </location>
</feature>
<dbReference type="PANTHER" id="PTHR30349">
    <property type="entry name" value="PHAGE INTEGRASE-RELATED"/>
    <property type="match status" value="1"/>
</dbReference>
<dbReference type="SUPFAM" id="SSF56349">
    <property type="entry name" value="DNA breaking-rejoining enzymes"/>
    <property type="match status" value="1"/>
</dbReference>
<dbReference type="Gene3D" id="1.10.443.10">
    <property type="entry name" value="Intergrase catalytic core"/>
    <property type="match status" value="1"/>
</dbReference>
<dbReference type="Pfam" id="PF00589">
    <property type="entry name" value="Phage_integrase"/>
    <property type="match status" value="1"/>
</dbReference>
<dbReference type="GO" id="GO:0006310">
    <property type="term" value="P:DNA recombination"/>
    <property type="evidence" value="ECO:0007669"/>
    <property type="project" value="UniProtKB-KW"/>
</dbReference>
<evidence type="ECO:0000313" key="9">
    <source>
        <dbReference type="Proteomes" id="UP000193200"/>
    </source>
</evidence>
<dbReference type="PROSITE" id="PS51898">
    <property type="entry name" value="TYR_RECOMBINASE"/>
    <property type="match status" value="1"/>
</dbReference>